<feature type="transmembrane region" description="Helical" evidence="1">
    <location>
        <begin position="12"/>
        <end position="30"/>
    </location>
</feature>
<evidence type="ECO:0000313" key="2">
    <source>
        <dbReference type="EMBL" id="MEQ2238927.1"/>
    </source>
</evidence>
<keyword evidence="1" id="KW-0812">Transmembrane</keyword>
<gene>
    <name evidence="2" type="ORF">ILYODFUR_038478</name>
</gene>
<sequence length="50" mass="6017">MSSKIRNITKLAVVILLLLLILLIFLSLWMRKKKTIRLETERKEHEEILE</sequence>
<keyword evidence="3" id="KW-1185">Reference proteome</keyword>
<evidence type="ECO:0000313" key="3">
    <source>
        <dbReference type="Proteomes" id="UP001482620"/>
    </source>
</evidence>
<reference evidence="2 3" key="1">
    <citation type="submission" date="2021-06" db="EMBL/GenBank/DDBJ databases">
        <authorList>
            <person name="Palmer J.M."/>
        </authorList>
    </citation>
    <scope>NUCLEOTIDE SEQUENCE [LARGE SCALE GENOMIC DNA]</scope>
    <source>
        <strain evidence="3">if_2019</strain>
        <tissue evidence="2">Muscle</tissue>
    </source>
</reference>
<proteinExistence type="predicted"/>
<keyword evidence="1" id="KW-1133">Transmembrane helix</keyword>
<feature type="non-terminal residue" evidence="2">
    <location>
        <position position="1"/>
    </location>
</feature>
<organism evidence="2 3">
    <name type="scientific">Ilyodon furcidens</name>
    <name type="common">goldbreast splitfin</name>
    <dbReference type="NCBI Taxonomy" id="33524"/>
    <lineage>
        <taxon>Eukaryota</taxon>
        <taxon>Metazoa</taxon>
        <taxon>Chordata</taxon>
        <taxon>Craniata</taxon>
        <taxon>Vertebrata</taxon>
        <taxon>Euteleostomi</taxon>
        <taxon>Actinopterygii</taxon>
        <taxon>Neopterygii</taxon>
        <taxon>Teleostei</taxon>
        <taxon>Neoteleostei</taxon>
        <taxon>Acanthomorphata</taxon>
        <taxon>Ovalentaria</taxon>
        <taxon>Atherinomorphae</taxon>
        <taxon>Cyprinodontiformes</taxon>
        <taxon>Goodeidae</taxon>
        <taxon>Ilyodon</taxon>
    </lineage>
</organism>
<dbReference type="EMBL" id="JAHRIQ010055917">
    <property type="protein sequence ID" value="MEQ2238927.1"/>
    <property type="molecule type" value="Genomic_DNA"/>
</dbReference>
<dbReference type="Proteomes" id="UP001482620">
    <property type="component" value="Unassembled WGS sequence"/>
</dbReference>
<keyword evidence="1" id="KW-0472">Membrane</keyword>
<evidence type="ECO:0000256" key="1">
    <source>
        <dbReference type="SAM" id="Phobius"/>
    </source>
</evidence>
<protein>
    <submittedName>
        <fullName evidence="2">Uncharacterized protein</fullName>
    </submittedName>
</protein>
<comment type="caution">
    <text evidence="2">The sequence shown here is derived from an EMBL/GenBank/DDBJ whole genome shotgun (WGS) entry which is preliminary data.</text>
</comment>
<accession>A0ABV0U5H2</accession>
<name>A0ABV0U5H2_9TELE</name>